<proteinExistence type="predicted"/>
<dbReference type="AlphaFoldDB" id="A0A484MKU6"/>
<gene>
    <name evidence="8" type="ORF">CCAM_LOCUS31218</name>
</gene>
<name>A0A484MKU6_9ASTE</name>
<keyword evidence="5" id="KW-0472">Membrane</keyword>
<feature type="chain" id="PRO_5019777686" description="DOMON domain-containing protein" evidence="6">
    <location>
        <begin position="29"/>
        <end position="200"/>
    </location>
</feature>
<dbReference type="Pfam" id="PF04526">
    <property type="entry name" value="DUF568"/>
    <property type="match status" value="1"/>
</dbReference>
<dbReference type="PROSITE" id="PS50836">
    <property type="entry name" value="DOMON"/>
    <property type="match status" value="1"/>
</dbReference>
<keyword evidence="9" id="KW-1185">Reference proteome</keyword>
<dbReference type="OrthoDB" id="19261at2759"/>
<feature type="domain" description="DOMON" evidence="7">
    <location>
        <begin position="56"/>
        <end position="169"/>
    </location>
</feature>
<evidence type="ECO:0000256" key="2">
    <source>
        <dbReference type="ARBA" id="ARBA00022448"/>
    </source>
</evidence>
<feature type="signal peptide" evidence="6">
    <location>
        <begin position="1"/>
        <end position="28"/>
    </location>
</feature>
<evidence type="ECO:0000256" key="3">
    <source>
        <dbReference type="ARBA" id="ARBA00022729"/>
    </source>
</evidence>
<comment type="subcellular location">
    <subcellularLocation>
        <location evidence="1">Membrane</location>
    </subcellularLocation>
</comment>
<dbReference type="CDD" id="cd09629">
    <property type="entry name" value="DOMON_CIL1_like"/>
    <property type="match status" value="1"/>
</dbReference>
<evidence type="ECO:0000256" key="4">
    <source>
        <dbReference type="ARBA" id="ARBA00022982"/>
    </source>
</evidence>
<evidence type="ECO:0000256" key="5">
    <source>
        <dbReference type="ARBA" id="ARBA00023136"/>
    </source>
</evidence>
<organism evidence="8 9">
    <name type="scientific">Cuscuta campestris</name>
    <dbReference type="NCBI Taxonomy" id="132261"/>
    <lineage>
        <taxon>Eukaryota</taxon>
        <taxon>Viridiplantae</taxon>
        <taxon>Streptophyta</taxon>
        <taxon>Embryophyta</taxon>
        <taxon>Tracheophyta</taxon>
        <taxon>Spermatophyta</taxon>
        <taxon>Magnoliopsida</taxon>
        <taxon>eudicotyledons</taxon>
        <taxon>Gunneridae</taxon>
        <taxon>Pentapetalae</taxon>
        <taxon>asterids</taxon>
        <taxon>lamiids</taxon>
        <taxon>Solanales</taxon>
        <taxon>Convolvulaceae</taxon>
        <taxon>Cuscuteae</taxon>
        <taxon>Cuscuta</taxon>
        <taxon>Cuscuta subgen. Grammica</taxon>
        <taxon>Cuscuta sect. Cleistogrammica</taxon>
    </lineage>
</organism>
<accession>A0A484MKU6</accession>
<keyword evidence="3 6" id="KW-0732">Signal</keyword>
<evidence type="ECO:0000313" key="9">
    <source>
        <dbReference type="Proteomes" id="UP000595140"/>
    </source>
</evidence>
<protein>
    <recommendedName>
        <fullName evidence="7">DOMON domain-containing protein</fullName>
    </recommendedName>
</protein>
<dbReference type="PANTHER" id="PTHR23130:SF159">
    <property type="entry name" value="OS08G0335600 PROTEIN"/>
    <property type="match status" value="1"/>
</dbReference>
<dbReference type="EMBL" id="OOIL02003813">
    <property type="protein sequence ID" value="VFQ89442.1"/>
    <property type="molecule type" value="Genomic_DNA"/>
</dbReference>
<evidence type="ECO:0000259" key="7">
    <source>
        <dbReference type="PROSITE" id="PS50836"/>
    </source>
</evidence>
<dbReference type="Proteomes" id="UP000595140">
    <property type="component" value="Unassembled WGS sequence"/>
</dbReference>
<sequence>MSSIPPSHLRRRLLFLLAAAILTSSSLSAAVSSENCSTYAFRSNRTFSSCTDLPYLDAHLHWNYAPSTGKVTIAYRAKQAPQGWVAWGINPFETGMVGTQALVAFRASNGSMTAYTTSITSYDPSLGPARVLFRVSGLSAEYAAGEMVIFATIGPLRNGSVVNQVWQAGNSVFDNVPLPHPISPANLQSWGDIDFLMYLS</sequence>
<dbReference type="InterPro" id="IPR005018">
    <property type="entry name" value="DOMON_domain"/>
</dbReference>
<keyword evidence="4" id="KW-0249">Electron transport</keyword>
<evidence type="ECO:0000256" key="6">
    <source>
        <dbReference type="SAM" id="SignalP"/>
    </source>
</evidence>
<reference evidence="8 9" key="1">
    <citation type="submission" date="2018-04" db="EMBL/GenBank/DDBJ databases">
        <authorList>
            <person name="Vogel A."/>
        </authorList>
    </citation>
    <scope>NUCLEOTIDE SEQUENCE [LARGE SCALE GENOMIC DNA]</scope>
</reference>
<keyword evidence="2" id="KW-0813">Transport</keyword>
<evidence type="ECO:0000313" key="8">
    <source>
        <dbReference type="EMBL" id="VFQ89442.1"/>
    </source>
</evidence>
<dbReference type="InterPro" id="IPR045265">
    <property type="entry name" value="AIR12_DOMON"/>
</dbReference>
<dbReference type="GO" id="GO:0016020">
    <property type="term" value="C:membrane"/>
    <property type="evidence" value="ECO:0007669"/>
    <property type="project" value="UniProtKB-SubCell"/>
</dbReference>
<dbReference type="PANTHER" id="PTHR23130">
    <property type="entry name" value="CYTOCHROME B561 AND DOMON DOMAIN-CONTAINING PROTEIN"/>
    <property type="match status" value="1"/>
</dbReference>
<evidence type="ECO:0000256" key="1">
    <source>
        <dbReference type="ARBA" id="ARBA00004370"/>
    </source>
</evidence>